<proteinExistence type="predicted"/>
<reference evidence="1" key="1">
    <citation type="submission" date="2021-05" db="EMBL/GenBank/DDBJ databases">
        <title>Molecular characterization for Shewanella algae harboring chromosomal blaOXA-55-like strains isolated from clinical and environment sample.</title>
        <authorList>
            <person name="Ohama Y."/>
            <person name="Aoki K."/>
            <person name="Harada S."/>
            <person name="Moriya K."/>
            <person name="Ishii Y."/>
            <person name="Tateda K."/>
        </authorList>
    </citation>
    <scope>NUCLEOTIDE SEQUENCE</scope>
    <source>
        <strain evidence="1">JCM 11563</strain>
    </source>
</reference>
<keyword evidence="2" id="KW-1185">Reference proteome</keyword>
<name>A0ABQ4P0X3_9GAMM</name>
<dbReference type="EMBL" id="BPEY01000005">
    <property type="protein sequence ID" value="GIU41166.1"/>
    <property type="molecule type" value="Genomic_DNA"/>
</dbReference>
<protein>
    <submittedName>
        <fullName evidence="1">Uncharacterized protein</fullName>
    </submittedName>
</protein>
<organism evidence="1 2">
    <name type="scientific">Shewanella sairae</name>
    <dbReference type="NCBI Taxonomy" id="190310"/>
    <lineage>
        <taxon>Bacteria</taxon>
        <taxon>Pseudomonadati</taxon>
        <taxon>Pseudomonadota</taxon>
        <taxon>Gammaproteobacteria</taxon>
        <taxon>Alteromonadales</taxon>
        <taxon>Shewanellaceae</taxon>
        <taxon>Shewanella</taxon>
    </lineage>
</organism>
<gene>
    <name evidence="1" type="ORF">TUM4438_04330</name>
</gene>
<evidence type="ECO:0000313" key="1">
    <source>
        <dbReference type="EMBL" id="GIU41166.1"/>
    </source>
</evidence>
<dbReference type="Proteomes" id="UP000887104">
    <property type="component" value="Unassembled WGS sequence"/>
</dbReference>
<evidence type="ECO:0000313" key="2">
    <source>
        <dbReference type="Proteomes" id="UP000887104"/>
    </source>
</evidence>
<comment type="caution">
    <text evidence="1">The sequence shown here is derived from an EMBL/GenBank/DDBJ whole genome shotgun (WGS) entry which is preliminary data.</text>
</comment>
<accession>A0ABQ4P0X3</accession>
<sequence length="54" mass="5971">MPNDANDSGIRLIKKPEAIAKNDKPATGTNVLFLYGLQAEFSTSISYRLILFKV</sequence>